<gene>
    <name evidence="1" type="ORF">O6H91_21G035700</name>
</gene>
<proteinExistence type="predicted"/>
<evidence type="ECO:0000313" key="1">
    <source>
        <dbReference type="EMBL" id="KAJ7517696.1"/>
    </source>
</evidence>
<protein>
    <submittedName>
        <fullName evidence="1">Uncharacterized protein</fullName>
    </submittedName>
</protein>
<evidence type="ECO:0000313" key="2">
    <source>
        <dbReference type="Proteomes" id="UP001162992"/>
    </source>
</evidence>
<organism evidence="1 2">
    <name type="scientific">Diphasiastrum complanatum</name>
    <name type="common">Issler's clubmoss</name>
    <name type="synonym">Lycopodium complanatum</name>
    <dbReference type="NCBI Taxonomy" id="34168"/>
    <lineage>
        <taxon>Eukaryota</taxon>
        <taxon>Viridiplantae</taxon>
        <taxon>Streptophyta</taxon>
        <taxon>Embryophyta</taxon>
        <taxon>Tracheophyta</taxon>
        <taxon>Lycopodiopsida</taxon>
        <taxon>Lycopodiales</taxon>
        <taxon>Lycopodiaceae</taxon>
        <taxon>Lycopodioideae</taxon>
        <taxon>Diphasiastrum</taxon>
    </lineage>
</organism>
<sequence>MLNCRVESDCCVDGCRGMHSLWLVLFLVMLALVHCQKDAEALLGFKNKTGRDSKMKALENFLILRPPCTKVGSQCFITFPTVARPPPPPPPEQVQAPPIQPPPPSGQAQAPPAPPGQAQAPPPPPPSQPPAPPGQAQAPPTQTPAPPSQAQATPPPPPSQPAPQQGQAQAPPPPPPIPDSQKDAEALLGFKNKLSRDPLKALEDWQLTSNGHACLWSGVRCNTANRVKELVVTGKSLQGILSNDLGILTFLTHLNLSHNDLSGSMPVALSNCQGLVTLDLSYNFFNGGIPYHWGSLAKLESFNLTGNRLIGSIPNAFMNWRAVTHFVIGENMLVGSFFKQLSTINSLKYIDAHSNLFTGTLVPDYFTLPNLEIVIFYANNFEGQMTATIGTWTKLQWLDLSSNALQGSIPSELGSCTQLTYIKLSNNYINGSIPSSFGNLKKLSTLNMHGNSLSGSIPDLGGCISLKELRLSKNKLDGSIPKGLGSLANLTNLYLSQNKLQGSLPLELRGMVSLQVIDLSLNRITGDIPATLGECTSLKFMDISQNVLSGSIPVTFSKLADLQVMNLSSNRLTGSIPGELGQLYSLAYLDLSTNELSGTIPVSLGDLPLVHLNLSDNQFSGAIPDVPVIQGFTASSFSGNSNLCGPALDKPCTVSAAKKIGQGGIVVAVCVLIIVAVLIVGATWWLCCRYSTPSFLRGPMGMLYTELPSRFTAKDLRAATGEFSDSNIVGVGGHCTVYVAFLSKDKLVAVKKLHPNYYKEDRRSFMADCRILQRVRHPNLVRVLGSCCSKDLCALVLEFMPNGNLGKYLHDAQSPQLSWSQCLDIILGVAHGLAYLHEEWQGEHVVHFDLKSSSILLDEDFKPHITDFNIVKSTDSNMSKDIMQSTVSSSIGYMPPEYTISSTITTMGDVYSFGILVLEILTKTRPNNESLLEYTGMVGWMRMYFPDHIMQIIDSQILESSGCNPQILLCAEMTVHCTNDVPEERPTMQDILSMLDVVISVGIEMDHSKSMANEFIEGSNNEAASEQNQGFDTS</sequence>
<comment type="caution">
    <text evidence="1">The sequence shown here is derived from an EMBL/GenBank/DDBJ whole genome shotgun (WGS) entry which is preliminary data.</text>
</comment>
<reference evidence="2" key="1">
    <citation type="journal article" date="2024" name="Proc. Natl. Acad. Sci. U.S.A.">
        <title>Extraordinary preservation of gene collinearity over three hundred million years revealed in homosporous lycophytes.</title>
        <authorList>
            <person name="Li C."/>
            <person name="Wickell D."/>
            <person name="Kuo L.Y."/>
            <person name="Chen X."/>
            <person name="Nie B."/>
            <person name="Liao X."/>
            <person name="Peng D."/>
            <person name="Ji J."/>
            <person name="Jenkins J."/>
            <person name="Williams M."/>
            <person name="Shu S."/>
            <person name="Plott C."/>
            <person name="Barry K."/>
            <person name="Rajasekar S."/>
            <person name="Grimwood J."/>
            <person name="Han X."/>
            <person name="Sun S."/>
            <person name="Hou Z."/>
            <person name="He W."/>
            <person name="Dai G."/>
            <person name="Sun C."/>
            <person name="Schmutz J."/>
            <person name="Leebens-Mack J.H."/>
            <person name="Li F.W."/>
            <person name="Wang L."/>
        </authorList>
    </citation>
    <scope>NUCLEOTIDE SEQUENCE [LARGE SCALE GENOMIC DNA]</scope>
    <source>
        <strain evidence="2">cv. PW_Plant_1</strain>
    </source>
</reference>
<name>A0ACC2AJQ8_DIPCM</name>
<dbReference type="Proteomes" id="UP001162992">
    <property type="component" value="Chromosome 21"/>
</dbReference>
<keyword evidence="2" id="KW-1185">Reference proteome</keyword>
<dbReference type="EMBL" id="CM055112">
    <property type="protein sequence ID" value="KAJ7517696.1"/>
    <property type="molecule type" value="Genomic_DNA"/>
</dbReference>
<accession>A0ACC2AJQ8</accession>